<keyword evidence="6 11" id="KW-0566">Pantothenate biosynthesis</keyword>
<dbReference type="InterPro" id="IPR050838">
    <property type="entry name" value="Ketopantoate_reductase"/>
</dbReference>
<organism evidence="14 15">
    <name type="scientific">Pontibacillus marinus BH030004 = DSM 16465</name>
    <dbReference type="NCBI Taxonomy" id="1385511"/>
    <lineage>
        <taxon>Bacteria</taxon>
        <taxon>Bacillati</taxon>
        <taxon>Bacillota</taxon>
        <taxon>Bacilli</taxon>
        <taxon>Bacillales</taxon>
        <taxon>Bacillaceae</taxon>
        <taxon>Pontibacillus</taxon>
    </lineage>
</organism>
<comment type="catalytic activity">
    <reaction evidence="10 11">
        <text>(R)-pantoate + NADP(+) = 2-dehydropantoate + NADPH + H(+)</text>
        <dbReference type="Rhea" id="RHEA:16233"/>
        <dbReference type="ChEBI" id="CHEBI:11561"/>
        <dbReference type="ChEBI" id="CHEBI:15378"/>
        <dbReference type="ChEBI" id="CHEBI:15980"/>
        <dbReference type="ChEBI" id="CHEBI:57783"/>
        <dbReference type="ChEBI" id="CHEBI:58349"/>
        <dbReference type="EC" id="1.1.1.169"/>
    </reaction>
</comment>
<dbReference type="EMBL" id="AVPF01000084">
    <property type="protein sequence ID" value="KGX83765.1"/>
    <property type="molecule type" value="Genomic_DNA"/>
</dbReference>
<evidence type="ECO:0000256" key="7">
    <source>
        <dbReference type="ARBA" id="ARBA00022857"/>
    </source>
</evidence>
<comment type="function">
    <text evidence="1 11">Catalyzes the NADPH-dependent reduction of ketopantoate into pantoic acid.</text>
</comment>
<dbReference type="InterPro" id="IPR003710">
    <property type="entry name" value="ApbA"/>
</dbReference>
<dbReference type="STRING" id="1385511.GCA_000425225_00936"/>
<reference evidence="14 15" key="1">
    <citation type="submission" date="2013-08" db="EMBL/GenBank/DDBJ databases">
        <authorList>
            <person name="Huang J."/>
            <person name="Wang G."/>
        </authorList>
    </citation>
    <scope>NUCLEOTIDE SEQUENCE [LARGE SCALE GENOMIC DNA]</scope>
    <source>
        <strain evidence="14 15">BH030004</strain>
    </source>
</reference>
<proteinExistence type="inferred from homology"/>
<feature type="domain" description="Ketopantoate reductase C-terminal" evidence="13">
    <location>
        <begin position="173"/>
        <end position="286"/>
    </location>
</feature>
<dbReference type="InterPro" id="IPR013752">
    <property type="entry name" value="KPA_reductase"/>
</dbReference>
<dbReference type="SUPFAM" id="SSF51735">
    <property type="entry name" value="NAD(P)-binding Rossmann-fold domains"/>
    <property type="match status" value="1"/>
</dbReference>
<sequence>MNIGVIGGGAIGLLTSYYFHKQGHALTLYVRREEQMEAIQEKSLHVHPIDKKVEINTSLTDDLENQDVLIICTKQQAVDNVIQNLQDKHITCPLLFLQNGMGHIYKVQNLSNPVSVGVMEHGALRVDEHTVKHTGKGKLRIAAVNMNEQELKTMRSNMTCDEFPIDIEDDWYNMLAKKLVINVVINPITALFQVKNGQVIENPFLERIAKRLCEEACHVLKLESQNQWENVYQIARFTEENTSSMAKDIQGKRETEVEAILGFLLHEASFDIPTIQYMYESIKAIEYSFKKEGEV</sequence>
<evidence type="ECO:0000256" key="5">
    <source>
        <dbReference type="ARBA" id="ARBA00019465"/>
    </source>
</evidence>
<dbReference type="SUPFAM" id="SSF48179">
    <property type="entry name" value="6-phosphogluconate dehydrogenase C-terminal domain-like"/>
    <property type="match status" value="1"/>
</dbReference>
<evidence type="ECO:0000313" key="15">
    <source>
        <dbReference type="Proteomes" id="UP000030403"/>
    </source>
</evidence>
<dbReference type="InterPro" id="IPR013328">
    <property type="entry name" value="6PGD_dom2"/>
</dbReference>
<evidence type="ECO:0000256" key="1">
    <source>
        <dbReference type="ARBA" id="ARBA00002919"/>
    </source>
</evidence>
<protein>
    <recommendedName>
        <fullName evidence="5 11">2-dehydropantoate 2-reductase</fullName>
        <ecNumber evidence="4 11">1.1.1.169</ecNumber>
    </recommendedName>
    <alternativeName>
        <fullName evidence="9 11">Ketopantoate reductase</fullName>
    </alternativeName>
</protein>
<evidence type="ECO:0000259" key="13">
    <source>
        <dbReference type="Pfam" id="PF08546"/>
    </source>
</evidence>
<dbReference type="GO" id="GO:0050661">
    <property type="term" value="F:NADP binding"/>
    <property type="evidence" value="ECO:0007669"/>
    <property type="project" value="TreeGrafter"/>
</dbReference>
<evidence type="ECO:0000256" key="10">
    <source>
        <dbReference type="ARBA" id="ARBA00048793"/>
    </source>
</evidence>
<dbReference type="Gene3D" id="1.10.1040.10">
    <property type="entry name" value="N-(1-d-carboxylethyl)-l-norvaline Dehydrogenase, domain 2"/>
    <property type="match status" value="1"/>
</dbReference>
<dbReference type="OrthoDB" id="9800163at2"/>
<dbReference type="InterPro" id="IPR008927">
    <property type="entry name" value="6-PGluconate_DH-like_C_sf"/>
</dbReference>
<evidence type="ECO:0000256" key="2">
    <source>
        <dbReference type="ARBA" id="ARBA00004994"/>
    </source>
</evidence>
<dbReference type="RefSeq" id="WP_027448185.1">
    <property type="nucleotide sequence ID" value="NZ_AVPF01000084.1"/>
</dbReference>
<dbReference type="PANTHER" id="PTHR43765:SF2">
    <property type="entry name" value="2-DEHYDROPANTOATE 2-REDUCTASE"/>
    <property type="match status" value="1"/>
</dbReference>
<evidence type="ECO:0000256" key="9">
    <source>
        <dbReference type="ARBA" id="ARBA00032024"/>
    </source>
</evidence>
<dbReference type="EC" id="1.1.1.169" evidence="4 11"/>
<dbReference type="NCBIfam" id="TIGR00745">
    <property type="entry name" value="apbA_panE"/>
    <property type="match status" value="1"/>
</dbReference>
<comment type="caution">
    <text evidence="14">The sequence shown here is derived from an EMBL/GenBank/DDBJ whole genome shotgun (WGS) entry which is preliminary data.</text>
</comment>
<dbReference type="GO" id="GO:0008677">
    <property type="term" value="F:2-dehydropantoate 2-reductase activity"/>
    <property type="evidence" value="ECO:0007669"/>
    <property type="project" value="UniProtKB-EC"/>
</dbReference>
<dbReference type="PANTHER" id="PTHR43765">
    <property type="entry name" value="2-DEHYDROPANTOATE 2-REDUCTASE-RELATED"/>
    <property type="match status" value="1"/>
</dbReference>
<evidence type="ECO:0000313" key="14">
    <source>
        <dbReference type="EMBL" id="KGX83765.1"/>
    </source>
</evidence>
<dbReference type="Pfam" id="PF08546">
    <property type="entry name" value="ApbA_C"/>
    <property type="match status" value="1"/>
</dbReference>
<dbReference type="InterPro" id="IPR013332">
    <property type="entry name" value="KPR_N"/>
</dbReference>
<keyword evidence="15" id="KW-1185">Reference proteome</keyword>
<dbReference type="Gene3D" id="3.40.50.720">
    <property type="entry name" value="NAD(P)-binding Rossmann-like Domain"/>
    <property type="match status" value="1"/>
</dbReference>
<evidence type="ECO:0000256" key="6">
    <source>
        <dbReference type="ARBA" id="ARBA00022655"/>
    </source>
</evidence>
<evidence type="ECO:0000256" key="3">
    <source>
        <dbReference type="ARBA" id="ARBA00007870"/>
    </source>
</evidence>
<dbReference type="eggNOG" id="COG1893">
    <property type="taxonomic scope" value="Bacteria"/>
</dbReference>
<dbReference type="GO" id="GO:0005737">
    <property type="term" value="C:cytoplasm"/>
    <property type="evidence" value="ECO:0007669"/>
    <property type="project" value="TreeGrafter"/>
</dbReference>
<comment type="pathway">
    <text evidence="2 11">Cofactor biosynthesis; (R)-pantothenate biosynthesis; (R)-pantoate from 3-methyl-2-oxobutanoate: step 2/2.</text>
</comment>
<dbReference type="AlphaFoldDB" id="A0A0A5FY80"/>
<evidence type="ECO:0000256" key="11">
    <source>
        <dbReference type="RuleBase" id="RU362068"/>
    </source>
</evidence>
<keyword evidence="8 11" id="KW-0560">Oxidoreductase</keyword>
<dbReference type="GO" id="GO:0015940">
    <property type="term" value="P:pantothenate biosynthetic process"/>
    <property type="evidence" value="ECO:0007669"/>
    <property type="project" value="UniProtKB-UniPathway"/>
</dbReference>
<comment type="similarity">
    <text evidence="3 11">Belongs to the ketopantoate reductase family.</text>
</comment>
<evidence type="ECO:0000256" key="8">
    <source>
        <dbReference type="ARBA" id="ARBA00023002"/>
    </source>
</evidence>
<dbReference type="InterPro" id="IPR036291">
    <property type="entry name" value="NAD(P)-bd_dom_sf"/>
</dbReference>
<dbReference type="UniPathway" id="UPA00028">
    <property type="reaction ID" value="UER00004"/>
</dbReference>
<evidence type="ECO:0000256" key="4">
    <source>
        <dbReference type="ARBA" id="ARBA00013014"/>
    </source>
</evidence>
<dbReference type="Pfam" id="PF02558">
    <property type="entry name" value="ApbA"/>
    <property type="match status" value="1"/>
</dbReference>
<evidence type="ECO:0000259" key="12">
    <source>
        <dbReference type="Pfam" id="PF02558"/>
    </source>
</evidence>
<keyword evidence="7 11" id="KW-0521">NADP</keyword>
<accession>A0A0A5FY80</accession>
<dbReference type="Proteomes" id="UP000030403">
    <property type="component" value="Unassembled WGS sequence"/>
</dbReference>
<gene>
    <name evidence="14" type="ORF">N783_21785</name>
</gene>
<name>A0A0A5FY80_9BACI</name>
<feature type="domain" description="Ketopantoate reductase N-terminal" evidence="12">
    <location>
        <begin position="3"/>
        <end position="144"/>
    </location>
</feature>